<dbReference type="EMBL" id="VFQX01000036">
    <property type="protein sequence ID" value="KAF0976796.1"/>
    <property type="molecule type" value="Genomic_DNA"/>
</dbReference>
<comment type="caution">
    <text evidence="3">The sequence shown here is derived from an EMBL/GenBank/DDBJ whole genome shotgun (WGS) entry which is preliminary data.</text>
</comment>
<dbReference type="OrthoDB" id="10261867at2759"/>
<dbReference type="PANTHER" id="PTHR15887:SF1">
    <property type="entry name" value="TRANSMEMBRANE PROTEIN 69"/>
    <property type="match status" value="1"/>
</dbReference>
<reference evidence="3 4" key="1">
    <citation type="journal article" date="2019" name="Sci. Rep.">
        <title>Nanopore sequencing improves the draft genome of the human pathogenic amoeba Naegleria fowleri.</title>
        <authorList>
            <person name="Liechti N."/>
            <person name="Schurch N."/>
            <person name="Bruggmann R."/>
            <person name="Wittwer M."/>
        </authorList>
    </citation>
    <scope>NUCLEOTIDE SEQUENCE [LARGE SCALE GENOMIC DNA]</scope>
    <source>
        <strain evidence="3 4">ATCC 30894</strain>
    </source>
</reference>
<dbReference type="VEuPathDB" id="AmoebaDB:NfTy_069140"/>
<dbReference type="RefSeq" id="XP_044561509.1">
    <property type="nucleotide sequence ID" value="XM_044707468.1"/>
</dbReference>
<dbReference type="Proteomes" id="UP000444721">
    <property type="component" value="Unassembled WGS sequence"/>
</dbReference>
<dbReference type="Pfam" id="PF11911">
    <property type="entry name" value="DUF3429"/>
    <property type="match status" value="1"/>
</dbReference>
<feature type="region of interest" description="Disordered" evidence="1">
    <location>
        <begin position="63"/>
        <end position="111"/>
    </location>
</feature>
<sequence>MMKRPLTVIASIKGRKDLLLKGVWFFKKSSSSEGASELLLHQRMMQPLMSNHSSRRHFSIGRNLQQQQQDNSSSSQKPSLEKTLEQDFPSQKSSRTSVSTQPDKPKPLSSILKSPFIKTEDERNQFLGTFREIISVSLKEVPNSAVVISGILCLPLIFGATSFYISSLPASLLLEYQLNYASMLLVLFGSTHLGLEFVNFINKKKFKSFLEAQKPLLPFTPTKLQQEGTTPIIDIEKELETRKSSHSIIRGVLSCLPPMVGFLCLSLPLLQSTLLLSLTFIVMTYYDAYLTARGLAPQWFVSLKVPFTLIIVTTLIVSFFFYIVYGAMQQFEKHSDKLTHVDEKQSRTSSREGIDFLAMAEAKQKRLKELANQNPVLNK</sequence>
<evidence type="ECO:0000313" key="4">
    <source>
        <dbReference type="Proteomes" id="UP000444721"/>
    </source>
</evidence>
<keyword evidence="2" id="KW-1133">Transmembrane helix</keyword>
<dbReference type="AlphaFoldDB" id="A0A6A5BP74"/>
<evidence type="ECO:0000313" key="3">
    <source>
        <dbReference type="EMBL" id="KAF0976796.1"/>
    </source>
</evidence>
<gene>
    <name evidence="3" type="ORF">FDP41_004091</name>
</gene>
<keyword evidence="2" id="KW-0812">Transmembrane</keyword>
<feature type="transmembrane region" description="Helical" evidence="2">
    <location>
        <begin position="306"/>
        <end position="328"/>
    </location>
</feature>
<feature type="compositionally biased region" description="Polar residues" evidence="1">
    <location>
        <begin position="88"/>
        <end position="102"/>
    </location>
</feature>
<dbReference type="VEuPathDB" id="AmoebaDB:FDP41_004091"/>
<dbReference type="GeneID" id="68111309"/>
<dbReference type="OMA" id="IYGAMEQ"/>
<accession>A0A6A5BP74</accession>
<feature type="transmembrane region" description="Helical" evidence="2">
    <location>
        <begin position="145"/>
        <end position="166"/>
    </location>
</feature>
<proteinExistence type="predicted"/>
<feature type="transmembrane region" description="Helical" evidence="2">
    <location>
        <begin position="260"/>
        <end position="286"/>
    </location>
</feature>
<keyword evidence="2" id="KW-0472">Membrane</keyword>
<protein>
    <submittedName>
        <fullName evidence="3">Uncharacterized protein</fullName>
    </submittedName>
</protein>
<organism evidence="3 4">
    <name type="scientific">Naegleria fowleri</name>
    <name type="common">Brain eating amoeba</name>
    <dbReference type="NCBI Taxonomy" id="5763"/>
    <lineage>
        <taxon>Eukaryota</taxon>
        <taxon>Discoba</taxon>
        <taxon>Heterolobosea</taxon>
        <taxon>Tetramitia</taxon>
        <taxon>Eutetramitia</taxon>
        <taxon>Vahlkampfiidae</taxon>
        <taxon>Naegleria</taxon>
    </lineage>
</organism>
<dbReference type="PANTHER" id="PTHR15887">
    <property type="entry name" value="TRANSMEMBRANE PROTEIN 69"/>
    <property type="match status" value="1"/>
</dbReference>
<evidence type="ECO:0000256" key="1">
    <source>
        <dbReference type="SAM" id="MobiDB-lite"/>
    </source>
</evidence>
<evidence type="ECO:0000256" key="2">
    <source>
        <dbReference type="SAM" id="Phobius"/>
    </source>
</evidence>
<dbReference type="InterPro" id="IPR021836">
    <property type="entry name" value="DUF3429"/>
</dbReference>
<keyword evidence="4" id="KW-1185">Reference proteome</keyword>
<name>A0A6A5BP74_NAEFO</name>
<feature type="compositionally biased region" description="Low complexity" evidence="1">
    <location>
        <begin position="65"/>
        <end position="76"/>
    </location>
</feature>
<dbReference type="VEuPathDB" id="AmoebaDB:NF0086440"/>
<feature type="transmembrane region" description="Helical" evidence="2">
    <location>
        <begin position="178"/>
        <end position="198"/>
    </location>
</feature>